<dbReference type="Gene3D" id="2.40.50.180">
    <property type="entry name" value="CheA-289, Domain 4"/>
    <property type="match status" value="1"/>
</dbReference>
<dbReference type="InterPro" id="IPR039315">
    <property type="entry name" value="CheW"/>
</dbReference>
<dbReference type="InterPro" id="IPR002545">
    <property type="entry name" value="CheW-lke_dom"/>
</dbReference>
<dbReference type="PROSITE" id="PS50851">
    <property type="entry name" value="CHEW"/>
    <property type="match status" value="1"/>
</dbReference>
<dbReference type="PANTHER" id="PTHR22617">
    <property type="entry name" value="CHEMOTAXIS SENSOR HISTIDINE KINASE-RELATED"/>
    <property type="match status" value="1"/>
</dbReference>
<dbReference type="InterPro" id="IPR036061">
    <property type="entry name" value="CheW-like_dom_sf"/>
</dbReference>
<protein>
    <submittedName>
        <fullName evidence="2">Chemotaxis protein CheW</fullName>
    </submittedName>
</protein>
<dbReference type="SMART" id="SM00260">
    <property type="entry name" value="CheW"/>
    <property type="match status" value="1"/>
</dbReference>
<comment type="caution">
    <text evidence="2">The sequence shown here is derived from an EMBL/GenBank/DDBJ whole genome shotgun (WGS) entry which is preliminary data.</text>
</comment>
<dbReference type="GO" id="GO:0005829">
    <property type="term" value="C:cytosol"/>
    <property type="evidence" value="ECO:0007669"/>
    <property type="project" value="TreeGrafter"/>
</dbReference>
<dbReference type="GO" id="GO:0006935">
    <property type="term" value="P:chemotaxis"/>
    <property type="evidence" value="ECO:0007669"/>
    <property type="project" value="InterPro"/>
</dbReference>
<reference evidence="2" key="1">
    <citation type="submission" date="2016-10" db="EMBL/GenBank/DDBJ databases">
        <title>Sequence of Gallionella enrichment culture.</title>
        <authorList>
            <person name="Poehlein A."/>
            <person name="Muehling M."/>
            <person name="Daniel R."/>
        </authorList>
    </citation>
    <scope>NUCLEOTIDE SEQUENCE</scope>
</reference>
<evidence type="ECO:0000313" key="2">
    <source>
        <dbReference type="EMBL" id="OIQ70250.1"/>
    </source>
</evidence>
<dbReference type="GO" id="GO:0007165">
    <property type="term" value="P:signal transduction"/>
    <property type="evidence" value="ECO:0007669"/>
    <property type="project" value="InterPro"/>
</dbReference>
<feature type="domain" description="CheW-like" evidence="1">
    <location>
        <begin position="34"/>
        <end position="173"/>
    </location>
</feature>
<sequence>MTTPAQQPLKSQLILDELKNRQRAKAVVDVEEQRVKIVIVVCAENRYAFYGTDIREILPSCKIFWVPGLPDYLPGLINVRGDVEAVINLGHFLDAKYIVKDSHMILMTVHGEFRSGIMVDAIEDVVDIPERTIQPPLSTLNGTVCELVIGNIERAGINISLLDIGKLATLITL</sequence>
<dbReference type="Gene3D" id="2.30.30.40">
    <property type="entry name" value="SH3 Domains"/>
    <property type="match status" value="1"/>
</dbReference>
<dbReference type="Pfam" id="PF01584">
    <property type="entry name" value="CheW"/>
    <property type="match status" value="1"/>
</dbReference>
<evidence type="ECO:0000259" key="1">
    <source>
        <dbReference type="PROSITE" id="PS50851"/>
    </source>
</evidence>
<accession>A0A1J5PGC4</accession>
<gene>
    <name evidence="2" type="primary">cheW_31</name>
    <name evidence="2" type="ORF">GALL_481380</name>
</gene>
<dbReference type="PANTHER" id="PTHR22617:SF23">
    <property type="entry name" value="CHEMOTAXIS PROTEIN CHEW"/>
    <property type="match status" value="1"/>
</dbReference>
<dbReference type="EMBL" id="MLJW01004292">
    <property type="protein sequence ID" value="OIQ70250.1"/>
    <property type="molecule type" value="Genomic_DNA"/>
</dbReference>
<dbReference type="AlphaFoldDB" id="A0A1J5PGC4"/>
<name>A0A1J5PGC4_9ZZZZ</name>
<dbReference type="SUPFAM" id="SSF50341">
    <property type="entry name" value="CheW-like"/>
    <property type="match status" value="1"/>
</dbReference>
<proteinExistence type="predicted"/>
<organism evidence="2">
    <name type="scientific">mine drainage metagenome</name>
    <dbReference type="NCBI Taxonomy" id="410659"/>
    <lineage>
        <taxon>unclassified sequences</taxon>
        <taxon>metagenomes</taxon>
        <taxon>ecological metagenomes</taxon>
    </lineage>
</organism>